<keyword evidence="9" id="KW-0548">Nucleotidyltransferase</keyword>
<evidence type="ECO:0000256" key="21">
    <source>
        <dbReference type="ARBA" id="ARBA00049244"/>
    </source>
</evidence>
<feature type="domain" description="Helix-hairpin-helix DNA-binding motif class 1" evidence="22">
    <location>
        <begin position="157"/>
        <end position="176"/>
    </location>
</feature>
<keyword evidence="11" id="KW-0227">DNA damage</keyword>
<evidence type="ECO:0000256" key="20">
    <source>
        <dbReference type="ARBA" id="ARBA00045548"/>
    </source>
</evidence>
<evidence type="ECO:0000259" key="24">
    <source>
        <dbReference type="SMART" id="SM00483"/>
    </source>
</evidence>
<keyword evidence="13" id="KW-0239">DNA-directed DNA polymerase</keyword>
<keyword evidence="6" id="KW-0488">Methylation</keyword>
<dbReference type="SMART" id="SM00481">
    <property type="entry name" value="POLIIIAc"/>
    <property type="match status" value="1"/>
</dbReference>
<evidence type="ECO:0000256" key="9">
    <source>
        <dbReference type="ARBA" id="ARBA00022695"/>
    </source>
</evidence>
<dbReference type="SUPFAM" id="SSF89550">
    <property type="entry name" value="PHP domain-like"/>
    <property type="match status" value="1"/>
</dbReference>
<dbReference type="InterPro" id="IPR022311">
    <property type="entry name" value="PolX-like"/>
</dbReference>
<dbReference type="PANTHER" id="PTHR36928">
    <property type="entry name" value="PHOSPHATASE YCDX-RELATED"/>
    <property type="match status" value="1"/>
</dbReference>
<evidence type="ECO:0000256" key="3">
    <source>
        <dbReference type="ARBA" id="ARBA00012417"/>
    </source>
</evidence>
<keyword evidence="7" id="KW-0237">DNA synthesis</keyword>
<dbReference type="eggNOG" id="COG1387">
    <property type="taxonomic scope" value="Bacteria"/>
</dbReference>
<dbReference type="PRINTS" id="PR00870">
    <property type="entry name" value="DNAPOLXBETA"/>
</dbReference>
<dbReference type="InterPro" id="IPR004013">
    <property type="entry name" value="PHP_dom"/>
</dbReference>
<dbReference type="Pfam" id="PF02811">
    <property type="entry name" value="PHP"/>
    <property type="match status" value="1"/>
</dbReference>
<keyword evidence="14" id="KW-0915">Sodium</keyword>
<dbReference type="SUPFAM" id="SSF47802">
    <property type="entry name" value="DNA polymerase beta, N-terminal domain-like"/>
    <property type="match status" value="1"/>
</dbReference>
<dbReference type="InterPro" id="IPR010996">
    <property type="entry name" value="HHH_MUS81"/>
</dbReference>
<evidence type="ECO:0000256" key="19">
    <source>
        <dbReference type="ARBA" id="ARBA00044678"/>
    </source>
</evidence>
<dbReference type="InterPro" id="IPR016195">
    <property type="entry name" value="Pol/histidinol_Pase-like"/>
</dbReference>
<evidence type="ECO:0000259" key="22">
    <source>
        <dbReference type="SMART" id="SM00278"/>
    </source>
</evidence>
<evidence type="ECO:0000256" key="4">
    <source>
        <dbReference type="ARBA" id="ARBA00012720"/>
    </source>
</evidence>
<dbReference type="CDD" id="cd00141">
    <property type="entry name" value="NT_POLXc"/>
    <property type="match status" value="1"/>
</dbReference>
<gene>
    <name evidence="25" type="ORF">HMPREF1705_02632</name>
</gene>
<comment type="subcellular location">
    <subcellularLocation>
        <location evidence="2">Cytoplasm</location>
    </subcellularLocation>
</comment>
<reference evidence="26" key="1">
    <citation type="submission" date="2012-09" db="EMBL/GenBank/DDBJ databases">
        <authorList>
            <person name="Weinstock G."/>
            <person name="Sodergren E."/>
            <person name="Clifton S."/>
            <person name="Fulton L."/>
            <person name="Fulton B."/>
            <person name="Courtney L."/>
            <person name="Fronick C."/>
            <person name="Harrison M."/>
            <person name="Strong C."/>
            <person name="Farmer C."/>
            <person name="Delehaunty K."/>
            <person name="Markovic C."/>
            <person name="Hall O."/>
            <person name="Minx P."/>
            <person name="Tomlinson C."/>
            <person name="Mitreva M."/>
            <person name="Nelson J."/>
            <person name="Hou S."/>
            <person name="Wollam A."/>
            <person name="Pepin K.H."/>
            <person name="Johnson M."/>
            <person name="Bhonagiri V."/>
            <person name="Nash W.E."/>
            <person name="Suruliraj S."/>
            <person name="Warren W."/>
            <person name="Chinwalla A."/>
            <person name="Mardis E.R."/>
            <person name="Wilson R.K."/>
        </authorList>
    </citation>
    <scope>NUCLEOTIDE SEQUENCE [LARGE SCALE GENOMIC DNA]</scope>
    <source>
        <strain evidence="26">OS1</strain>
    </source>
</reference>
<evidence type="ECO:0000256" key="7">
    <source>
        <dbReference type="ARBA" id="ARBA00022634"/>
    </source>
</evidence>
<comment type="cofactor">
    <cofactor evidence="1">
        <name>Mg(2+)</name>
        <dbReference type="ChEBI" id="CHEBI:18420"/>
    </cofactor>
</comment>
<dbReference type="SMART" id="SM00278">
    <property type="entry name" value="HhH1"/>
    <property type="match status" value="3"/>
</dbReference>
<evidence type="ECO:0000256" key="2">
    <source>
        <dbReference type="ARBA" id="ARBA00004496"/>
    </source>
</evidence>
<dbReference type="GO" id="GO:0006281">
    <property type="term" value="P:DNA repair"/>
    <property type="evidence" value="ECO:0007669"/>
    <property type="project" value="UniProtKB-KW"/>
</dbReference>
<feature type="domain" description="Polymerase/histidinol phosphatase N-terminal" evidence="23">
    <location>
        <begin position="374"/>
        <end position="454"/>
    </location>
</feature>
<evidence type="ECO:0000256" key="6">
    <source>
        <dbReference type="ARBA" id="ARBA00022481"/>
    </source>
</evidence>
<dbReference type="Pfam" id="PF14791">
    <property type="entry name" value="DNA_pol_B_thumb"/>
    <property type="match status" value="1"/>
</dbReference>
<comment type="catalytic activity">
    <reaction evidence="21">
        <text>DNA(n) + a 2'-deoxyribonucleoside 5'-triphosphate = DNA(n+1) + diphosphate</text>
        <dbReference type="Rhea" id="RHEA:22508"/>
        <dbReference type="Rhea" id="RHEA-COMP:17339"/>
        <dbReference type="Rhea" id="RHEA-COMP:17340"/>
        <dbReference type="ChEBI" id="CHEBI:33019"/>
        <dbReference type="ChEBI" id="CHEBI:61560"/>
        <dbReference type="ChEBI" id="CHEBI:173112"/>
        <dbReference type="EC" id="2.7.7.7"/>
    </reaction>
</comment>
<keyword evidence="12" id="KW-0832">Ubl conjugation</keyword>
<keyword evidence="10" id="KW-0235">DNA replication</keyword>
<comment type="caution">
    <text evidence="25">The sequence shown here is derived from an EMBL/GenBank/DDBJ whole genome shotgun (WGS) entry which is preliminary data.</text>
</comment>
<dbReference type="Pfam" id="PF14520">
    <property type="entry name" value="HHH_5"/>
    <property type="match status" value="1"/>
</dbReference>
<dbReference type="InterPro" id="IPR003141">
    <property type="entry name" value="Pol/His_phosphatase_N"/>
</dbReference>
<dbReference type="PIRSF" id="PIRSF005047">
    <property type="entry name" value="UCP005047_YshC"/>
    <property type="match status" value="1"/>
</dbReference>
<dbReference type="InterPro" id="IPR002008">
    <property type="entry name" value="DNA_pol_X_beta-like"/>
</dbReference>
<dbReference type="EC" id="4.2.99.18" evidence="4"/>
<keyword evidence="8" id="KW-0808">Transferase</keyword>
<evidence type="ECO:0000259" key="23">
    <source>
        <dbReference type="SMART" id="SM00481"/>
    </source>
</evidence>
<dbReference type="Gene3D" id="3.20.20.140">
    <property type="entry name" value="Metal-dependent hydrolases"/>
    <property type="match status" value="1"/>
</dbReference>
<keyword evidence="26" id="KW-1185">Reference proteome</keyword>
<protein>
    <recommendedName>
        <fullName evidence="5">DNA polymerase beta</fullName>
        <ecNumber evidence="3">2.7.7.7</ecNumber>
        <ecNumber evidence="4">4.2.99.18</ecNumber>
    </recommendedName>
    <alternativeName>
        <fullName evidence="16">5'-deoxyribose-phosphate lyase</fullName>
    </alternativeName>
    <alternativeName>
        <fullName evidence="17">AP lyase</fullName>
    </alternativeName>
</protein>
<dbReference type="GO" id="GO:0042578">
    <property type="term" value="F:phosphoric ester hydrolase activity"/>
    <property type="evidence" value="ECO:0007669"/>
    <property type="project" value="TreeGrafter"/>
</dbReference>
<dbReference type="InterPro" id="IPR037160">
    <property type="entry name" value="DNA_Pol_thumb_sf"/>
</dbReference>
<dbReference type="NCBIfam" id="NF006375">
    <property type="entry name" value="PRK08609.1"/>
    <property type="match status" value="1"/>
</dbReference>
<dbReference type="GO" id="GO:0003677">
    <property type="term" value="F:DNA binding"/>
    <property type="evidence" value="ECO:0007669"/>
    <property type="project" value="InterPro"/>
</dbReference>
<evidence type="ECO:0000256" key="5">
    <source>
        <dbReference type="ARBA" id="ARBA00020020"/>
    </source>
</evidence>
<dbReference type="Gene3D" id="3.30.210.10">
    <property type="entry name" value="DNA polymerase, thumb domain"/>
    <property type="match status" value="1"/>
</dbReference>
<evidence type="ECO:0000256" key="14">
    <source>
        <dbReference type="ARBA" id="ARBA00023053"/>
    </source>
</evidence>
<comment type="catalytic activity">
    <reaction evidence="18">
        <text>2'-deoxyribonucleotide-(2'-deoxyribose 5'-phosphate)-2'-deoxyribonucleotide-DNA = a 3'-end 2'-deoxyribonucleotide-(2,3-dehydro-2,3-deoxyribose 5'-phosphate)-DNA + a 5'-end 5'-phospho-2'-deoxyribonucleoside-DNA + H(+)</text>
        <dbReference type="Rhea" id="RHEA:66592"/>
        <dbReference type="Rhea" id="RHEA-COMP:13180"/>
        <dbReference type="Rhea" id="RHEA-COMP:16897"/>
        <dbReference type="Rhea" id="RHEA-COMP:17067"/>
        <dbReference type="ChEBI" id="CHEBI:15378"/>
        <dbReference type="ChEBI" id="CHEBI:136412"/>
        <dbReference type="ChEBI" id="CHEBI:157695"/>
        <dbReference type="ChEBI" id="CHEBI:167181"/>
        <dbReference type="EC" id="4.2.99.18"/>
    </reaction>
</comment>
<dbReference type="EC" id="2.7.7.7" evidence="3"/>
<dbReference type="InterPro" id="IPR027421">
    <property type="entry name" value="DNA_pol_lamdba_lyase_dom_sf"/>
</dbReference>
<feature type="domain" description="DNA-directed DNA polymerase X" evidence="24">
    <location>
        <begin position="31"/>
        <end position="350"/>
    </location>
</feature>
<feature type="domain" description="Helix-hairpin-helix DNA-binding motif class 1" evidence="22">
    <location>
        <begin position="82"/>
        <end position="101"/>
    </location>
</feature>
<comment type="function">
    <text evidence="20">Repair polymerase that plays a key role in base-excision repair. During this process, the damaged base is excised by specific DNA glycosylases, the DNA backbone is nicked at the abasic site by an apurinic/apyrimidic (AP) endonuclease, and POLB removes 5'-deoxyribose-phosphate from the preincised AP site acting as a 5'-deoxyribose-phosphate lyase (5'-dRP lyase); through its DNA polymerase activity, it adds one nucleotide to the 3' end of the arising single-nucleotide gap. Conducts 'gap-filling' DNA synthesis in a stepwise distributive fashion rather than in a processive fashion as for other DNA polymerases. It is also able to cleave sugar-phosphate bonds 3' to an intact AP site, acting as an AP lyase.</text>
</comment>
<dbReference type="InterPro" id="IPR029398">
    <property type="entry name" value="PolB_thumb"/>
</dbReference>
<dbReference type="CDD" id="cd07436">
    <property type="entry name" value="PHP_PolX"/>
    <property type="match status" value="1"/>
</dbReference>
<dbReference type="GO" id="GO:0008270">
    <property type="term" value="F:zinc ion binding"/>
    <property type="evidence" value="ECO:0007669"/>
    <property type="project" value="TreeGrafter"/>
</dbReference>
<evidence type="ECO:0000256" key="12">
    <source>
        <dbReference type="ARBA" id="ARBA00022843"/>
    </source>
</evidence>
<organism evidence="25 26">
    <name type="scientific">Acetomicrobium hydrogeniformans ATCC BAA-1850</name>
    <dbReference type="NCBI Taxonomy" id="592015"/>
    <lineage>
        <taxon>Bacteria</taxon>
        <taxon>Thermotogati</taxon>
        <taxon>Synergistota</taxon>
        <taxon>Synergistia</taxon>
        <taxon>Synergistales</taxon>
        <taxon>Acetomicrobiaceae</taxon>
        <taxon>Acetomicrobium</taxon>
    </lineage>
</organism>
<sequence>MEIFCIYNITNFSIGQRNMLLKQEVNRMEGNIDSNAVAEIFERIALLLEIKGEDRFKINAYRRVAESLRNESRDIYALYREGKLKEIPGVGKAIEQKICELLESGKLEFYEKLTEEVPDKLLSLYEIPEMGPKRIKAVWEMLGIETPEELERAAREGKLKDLPGFGPKVERKILEGIKAFKEKRLSSRFPLGEAWKYLQVILDHMKNCEGIIAICPAGSLRRMKETVGDLDILVAAEAEASEKITNTFTNLGIMDEVILSGPTKTSVRLKGGLQADLRIVEPARWGTALQYFTGSQQHNILLREAALKKNLSLSEYALTDTISGVEILCPKEEDVYGRLGMSWIPPELREGTAEIKLALEKKLPKLIETEDIKGDLQIHSNWSDGKRPLKEMVEKACELGRSYILITDHSQGLGVAKGLTPDRLMQQWREIDELNEMLAGKIVILKGTEVEVKADGSLDYDDELLKSFDVVVAAVHSNLRQDRAQLTERYIRAISHPLVHILAHPTGRLFGSREEAEADWEEIFQTAASTGTLLEINAHPSRLDLSEKRIRQAFNLGCKFVISTDAHDIYEQEYMFFGVAQARRAWLTVEDVANAQSLDAFLGLIKKRSGVHHER</sequence>
<dbReference type="GO" id="GO:0005829">
    <property type="term" value="C:cytosol"/>
    <property type="evidence" value="ECO:0007669"/>
    <property type="project" value="TreeGrafter"/>
</dbReference>
<dbReference type="InterPro" id="IPR047967">
    <property type="entry name" value="PolX_PHP"/>
</dbReference>
<comment type="catalytic activity">
    <reaction evidence="19">
        <text>a 5'-end 2'-deoxyribose-2'-deoxyribonucleotide-DNA = (2E,4S)-4-hydroxypenten-2-al-5-phosphate + a 5'-end 5'-phospho-2'-deoxyribonucleoside-DNA + H(+)</text>
        <dbReference type="Rhea" id="RHEA:76255"/>
        <dbReference type="Rhea" id="RHEA-COMP:13180"/>
        <dbReference type="Rhea" id="RHEA-COMP:18657"/>
        <dbReference type="ChEBI" id="CHEBI:15378"/>
        <dbReference type="ChEBI" id="CHEBI:136412"/>
        <dbReference type="ChEBI" id="CHEBI:195194"/>
        <dbReference type="ChEBI" id="CHEBI:195195"/>
    </reaction>
</comment>
<evidence type="ECO:0000256" key="18">
    <source>
        <dbReference type="ARBA" id="ARBA00044632"/>
    </source>
</evidence>
<dbReference type="AlphaFoldDB" id="A0A0T5XBU3"/>
<dbReference type="Gene3D" id="1.10.150.20">
    <property type="entry name" value="5' to 3' exonuclease, C-terminal subdomain"/>
    <property type="match status" value="1"/>
</dbReference>
<dbReference type="eggNOG" id="COG1796">
    <property type="taxonomic scope" value="Bacteria"/>
</dbReference>
<dbReference type="InterPro" id="IPR003583">
    <property type="entry name" value="Hlx-hairpin-Hlx_DNA-bd_motif"/>
</dbReference>
<dbReference type="InterPro" id="IPR050243">
    <property type="entry name" value="PHP_phosphatase"/>
</dbReference>
<dbReference type="Gene3D" id="3.30.460.10">
    <property type="entry name" value="Beta Polymerase, domain 2"/>
    <property type="match status" value="1"/>
</dbReference>
<dbReference type="GO" id="GO:0140078">
    <property type="term" value="F:class I DNA-(apurinic or apyrimidinic site) endonuclease activity"/>
    <property type="evidence" value="ECO:0007669"/>
    <property type="project" value="UniProtKB-EC"/>
</dbReference>
<keyword evidence="15" id="KW-0234">DNA repair</keyword>
<evidence type="ECO:0000313" key="26">
    <source>
        <dbReference type="Proteomes" id="UP000005273"/>
    </source>
</evidence>
<evidence type="ECO:0000256" key="11">
    <source>
        <dbReference type="ARBA" id="ARBA00022763"/>
    </source>
</evidence>
<dbReference type="Proteomes" id="UP000005273">
    <property type="component" value="Unassembled WGS sequence"/>
</dbReference>
<dbReference type="STRING" id="592015.HMPREF1705_02632"/>
<dbReference type="SUPFAM" id="SSF81301">
    <property type="entry name" value="Nucleotidyltransferase"/>
    <property type="match status" value="1"/>
</dbReference>
<proteinExistence type="predicted"/>
<evidence type="ECO:0000256" key="15">
    <source>
        <dbReference type="ARBA" id="ARBA00023204"/>
    </source>
</evidence>
<evidence type="ECO:0000313" key="25">
    <source>
        <dbReference type="EMBL" id="KRT35406.1"/>
    </source>
</evidence>
<name>A0A0T5XBU3_9BACT</name>
<dbReference type="Pfam" id="PF14716">
    <property type="entry name" value="HHH_8"/>
    <property type="match status" value="1"/>
</dbReference>
<dbReference type="SMART" id="SM00483">
    <property type="entry name" value="POLXc"/>
    <property type="match status" value="1"/>
</dbReference>
<dbReference type="EMBL" id="ACJX03000001">
    <property type="protein sequence ID" value="KRT35406.1"/>
    <property type="molecule type" value="Genomic_DNA"/>
</dbReference>
<evidence type="ECO:0000256" key="17">
    <source>
        <dbReference type="ARBA" id="ARBA00035726"/>
    </source>
</evidence>
<dbReference type="GO" id="GO:0003887">
    <property type="term" value="F:DNA-directed DNA polymerase activity"/>
    <property type="evidence" value="ECO:0007669"/>
    <property type="project" value="UniProtKB-KW"/>
</dbReference>
<evidence type="ECO:0000256" key="1">
    <source>
        <dbReference type="ARBA" id="ARBA00001946"/>
    </source>
</evidence>
<dbReference type="Gene3D" id="1.10.150.110">
    <property type="entry name" value="DNA polymerase beta, N-terminal domain-like"/>
    <property type="match status" value="1"/>
</dbReference>
<dbReference type="FunFam" id="3.20.20.140:FF:000047">
    <property type="entry name" value="PHP domain-containing protein"/>
    <property type="match status" value="1"/>
</dbReference>
<dbReference type="InterPro" id="IPR002054">
    <property type="entry name" value="DNA-dir_DNA_pol_X"/>
</dbReference>
<feature type="domain" description="Helix-hairpin-helix DNA-binding motif class 1" evidence="22">
    <location>
        <begin position="122"/>
        <end position="141"/>
    </location>
</feature>
<evidence type="ECO:0000256" key="13">
    <source>
        <dbReference type="ARBA" id="ARBA00022932"/>
    </source>
</evidence>
<evidence type="ECO:0000256" key="8">
    <source>
        <dbReference type="ARBA" id="ARBA00022679"/>
    </source>
</evidence>
<evidence type="ECO:0000256" key="16">
    <source>
        <dbReference type="ARBA" id="ARBA00035717"/>
    </source>
</evidence>
<dbReference type="InterPro" id="IPR043519">
    <property type="entry name" value="NT_sf"/>
</dbReference>
<accession>A0A0T5XBU3</accession>
<dbReference type="PANTHER" id="PTHR36928:SF1">
    <property type="entry name" value="PHOSPHATASE YCDX-RELATED"/>
    <property type="match status" value="1"/>
</dbReference>
<evidence type="ECO:0000256" key="10">
    <source>
        <dbReference type="ARBA" id="ARBA00022705"/>
    </source>
</evidence>